<accession>Q1PVT4</accession>
<gene>
    <name evidence="1" type="ORF">kustc0593</name>
</gene>
<dbReference type="AlphaFoldDB" id="Q1PVT4"/>
<reference evidence="1" key="2">
    <citation type="submission" date="2006-01" db="EMBL/GenBank/DDBJ databases">
        <authorList>
            <person name="Genoscope"/>
        </authorList>
    </citation>
    <scope>NUCLEOTIDE SEQUENCE</scope>
</reference>
<name>Q1PVT4_KUEST</name>
<proteinExistence type="predicted"/>
<reference evidence="1" key="1">
    <citation type="journal article" date="2006" name="Nature">
        <title>Deciphering the evolution and metabolism of an anammox bacterium from a community genome.</title>
        <authorList>
            <person name="Strous M."/>
            <person name="Pelletier E."/>
            <person name="Mangenot S."/>
            <person name="Rattei T."/>
            <person name="Lehner A."/>
            <person name="Taylor M.W."/>
            <person name="Horn M."/>
            <person name="Daims H."/>
            <person name="Bartol-Mavel D."/>
            <person name="Wincker P."/>
            <person name="Barbe V."/>
            <person name="Fonknechten N."/>
            <person name="Vallenet D."/>
            <person name="Segurens B."/>
            <person name="Schenowitz-Truong C."/>
            <person name="Medigue C."/>
            <person name="Collingro A."/>
            <person name="Snel B."/>
            <person name="Dutilh B.E."/>
            <person name="OpDenCamp H.J.M."/>
            <person name="vanDerDrift C."/>
            <person name="Cirpus I."/>
            <person name="vanDePas-Schoonen K.T."/>
            <person name="Harhangi H.R."/>
            <person name="vanNiftrik L."/>
            <person name="Schmid M."/>
            <person name="Keltjens J."/>
            <person name="vanDeVossenberg J."/>
            <person name="Kartal B."/>
            <person name="Meier H."/>
            <person name="Frishman D."/>
            <person name="Huynen M.A."/>
            <person name="Mewes H."/>
            <person name="Weissenbach J."/>
            <person name="Jetten M.S.M."/>
            <person name="Wagner M."/>
            <person name="LePaslier D."/>
        </authorList>
    </citation>
    <scope>NUCLEOTIDE SEQUENCE</scope>
</reference>
<dbReference type="EMBL" id="CT573073">
    <property type="protein sequence ID" value="CAJ71338.1"/>
    <property type="molecule type" value="Genomic_DNA"/>
</dbReference>
<protein>
    <submittedName>
        <fullName evidence="1">Uncharacterized protein</fullName>
    </submittedName>
</protein>
<sequence length="136" mass="15340">MLGEMIVLCMESRCLRCLASGTSFFPEVYRKEKLKRTDVMSEPEDLLAPTVLGAFPIFCKCSWSWGKTTLTGFQTLSGLTLLYVLLKHGGSHKKSGMHPYKTSKPISKERAQDTLSDAVYFVNAIMKYLEDDMKKS</sequence>
<organism evidence="1">
    <name type="scientific">Kuenenia stuttgartiensis</name>
    <dbReference type="NCBI Taxonomy" id="174633"/>
    <lineage>
        <taxon>Bacteria</taxon>
        <taxon>Pseudomonadati</taxon>
        <taxon>Planctomycetota</taxon>
        <taxon>Candidatus Brocadiia</taxon>
        <taxon>Candidatus Brocadiales</taxon>
        <taxon>Candidatus Brocadiaceae</taxon>
        <taxon>Candidatus Kuenenia</taxon>
    </lineage>
</organism>
<evidence type="ECO:0000313" key="1">
    <source>
        <dbReference type="EMBL" id="CAJ71338.1"/>
    </source>
</evidence>